<gene>
    <name evidence="1" type="ORF">AbraCBS73388_011108</name>
</gene>
<evidence type="ECO:0000313" key="2">
    <source>
        <dbReference type="Proteomes" id="UP001143548"/>
    </source>
</evidence>
<dbReference type="PANTHER" id="PTHR31630:SF6">
    <property type="entry name" value="PHYTANOYL-COA DIOXYGENASE-RELATED"/>
    <property type="match status" value="1"/>
</dbReference>
<accession>A0A9W5YXG6</accession>
<reference evidence="1" key="1">
    <citation type="submission" date="2022-07" db="EMBL/GenBank/DDBJ databases">
        <title>Taxonomy of Aspergillus series Nigri: significant species reduction supported by multi-species coalescent approaches.</title>
        <authorList>
            <person name="Bian C."/>
            <person name="Kusuya Y."/>
            <person name="Sklenar F."/>
            <person name="D'hooge E."/>
            <person name="Yaguchi T."/>
            <person name="Takahashi H."/>
            <person name="Hubka V."/>
        </authorList>
    </citation>
    <scope>NUCLEOTIDE SEQUENCE</scope>
    <source>
        <strain evidence="1">CBS 733.88</strain>
    </source>
</reference>
<organism evidence="1 2">
    <name type="scientific">Aspergillus brasiliensis</name>
    <dbReference type="NCBI Taxonomy" id="319629"/>
    <lineage>
        <taxon>Eukaryota</taxon>
        <taxon>Fungi</taxon>
        <taxon>Dikarya</taxon>
        <taxon>Ascomycota</taxon>
        <taxon>Pezizomycotina</taxon>
        <taxon>Eurotiomycetes</taxon>
        <taxon>Eurotiomycetidae</taxon>
        <taxon>Eurotiales</taxon>
        <taxon>Aspergillaceae</taxon>
        <taxon>Aspergillus</taxon>
        <taxon>Aspergillus subgen. Circumdati</taxon>
    </lineage>
</organism>
<dbReference type="EMBL" id="BROQ01000083">
    <property type="protein sequence ID" value="GKZ24301.1"/>
    <property type="molecule type" value="Genomic_DNA"/>
</dbReference>
<sequence>MSTTTVIQEIAESTNESYTVKDLVDFSDRHYGDWRDEFHQNGCVVIKNVISPERAKYYCDKQIEWLKSFGLGFDENDESTWTTEHLPISFKGGMYYGYAAPHEKIAWEARTEPAVMEIFEKLWETKELLSSFDGMNISLPRRKDVNWSPWPHCDQNPNRKGMQAVQGLINFAPNGPKDGGLMLMKGSAKLFDEFFAQDRDPYDHEDAPPPEIKYMDLFLFHQSDLKWFEDRGCELVKVNMDPGDLVLWDSRTMHYACLPEGDQIRHVQYVCMTPRRFATEKALELKRYCFENYMGTTHWPHCNIRPSTDKPMRNGEVCPKNRTEPWEKPELTDTVLRLAGVKDY</sequence>
<comment type="caution">
    <text evidence="1">The sequence shown here is derived from an EMBL/GenBank/DDBJ whole genome shotgun (WGS) entry which is preliminary data.</text>
</comment>
<dbReference type="Gene3D" id="2.60.120.620">
    <property type="entry name" value="q2cbj1_9rhob like domain"/>
    <property type="match status" value="1"/>
</dbReference>
<protein>
    <recommendedName>
        <fullName evidence="3">Clavaminate synthase-like protein</fullName>
    </recommendedName>
</protein>
<evidence type="ECO:0000313" key="1">
    <source>
        <dbReference type="EMBL" id="GKZ24301.1"/>
    </source>
</evidence>
<dbReference type="InterPro" id="IPR008775">
    <property type="entry name" value="Phytyl_CoA_dOase-like"/>
</dbReference>
<dbReference type="PANTHER" id="PTHR31630">
    <property type="entry name" value="PHYTANOYL-COA DIOXYGENASE-RELATED-RELATED"/>
    <property type="match status" value="1"/>
</dbReference>
<name>A0A9W5YXG6_9EURO</name>
<dbReference type="AlphaFoldDB" id="A0A9W5YXG6"/>
<dbReference type="Pfam" id="PF05721">
    <property type="entry name" value="PhyH"/>
    <property type="match status" value="1"/>
</dbReference>
<dbReference type="Proteomes" id="UP001143548">
    <property type="component" value="Unassembled WGS sequence"/>
</dbReference>
<proteinExistence type="predicted"/>
<evidence type="ECO:0008006" key="3">
    <source>
        <dbReference type="Google" id="ProtNLM"/>
    </source>
</evidence>
<dbReference type="SUPFAM" id="SSF51197">
    <property type="entry name" value="Clavaminate synthase-like"/>
    <property type="match status" value="1"/>
</dbReference>